<reference evidence="1 2" key="1">
    <citation type="submission" date="2015-09" db="EMBL/GenBank/DDBJ databases">
        <title>Identification and resolution of microdiversity through metagenomic sequencing of parallel consortia.</title>
        <authorList>
            <person name="Nelson W.C."/>
            <person name="Romine M.F."/>
            <person name="Lindemann S.R."/>
        </authorList>
    </citation>
    <scope>NUCLEOTIDE SEQUENCE [LARGE SCALE GENOMIC DNA]</scope>
    <source>
        <strain evidence="1">Ana</strain>
    </source>
</reference>
<feature type="non-terminal residue" evidence="1">
    <location>
        <position position="24"/>
    </location>
</feature>
<evidence type="ECO:0000313" key="2">
    <source>
        <dbReference type="Proteomes" id="UP000050465"/>
    </source>
</evidence>
<sequence length="24" mass="2596">MSAVYGPDKKRKLVDCVTNGDDIA</sequence>
<dbReference type="Proteomes" id="UP000050465">
    <property type="component" value="Unassembled WGS sequence"/>
</dbReference>
<evidence type="ECO:0000313" key="1">
    <source>
        <dbReference type="EMBL" id="KPQ31035.1"/>
    </source>
</evidence>
<proteinExistence type="predicted"/>
<dbReference type="EMBL" id="LJZR01000130">
    <property type="protein sequence ID" value="KPQ31035.1"/>
    <property type="molecule type" value="Genomic_DNA"/>
</dbReference>
<accession>A0A0P8BBU7</accession>
<gene>
    <name evidence="1" type="ORF">HLUCCA11_24465</name>
</gene>
<comment type="caution">
    <text evidence="1">The sequence shown here is derived from an EMBL/GenBank/DDBJ whole genome shotgun (WGS) entry which is preliminary data.</text>
</comment>
<name>A0A0P8BBU7_9CYAN</name>
<dbReference type="AlphaFoldDB" id="A0A0P8BBU7"/>
<protein>
    <submittedName>
        <fullName evidence="1">Uncharacterized protein</fullName>
    </submittedName>
</protein>
<organism evidence="1 2">
    <name type="scientific">Phormidesmis priestleyi Ana</name>
    <dbReference type="NCBI Taxonomy" id="1666911"/>
    <lineage>
        <taxon>Bacteria</taxon>
        <taxon>Bacillati</taxon>
        <taxon>Cyanobacteriota</taxon>
        <taxon>Cyanophyceae</taxon>
        <taxon>Leptolyngbyales</taxon>
        <taxon>Leptolyngbyaceae</taxon>
        <taxon>Phormidesmis</taxon>
    </lineage>
</organism>